<keyword evidence="3" id="KW-1185">Reference proteome</keyword>
<organism evidence="2 3">
    <name type="scientific">Rhizobium tumorigenes</name>
    <dbReference type="NCBI Taxonomy" id="2041385"/>
    <lineage>
        <taxon>Bacteria</taxon>
        <taxon>Pseudomonadati</taxon>
        <taxon>Pseudomonadota</taxon>
        <taxon>Alphaproteobacteria</taxon>
        <taxon>Hyphomicrobiales</taxon>
        <taxon>Rhizobiaceae</taxon>
        <taxon>Rhizobium/Agrobacterium group</taxon>
        <taxon>Rhizobium</taxon>
    </lineage>
</organism>
<feature type="transmembrane region" description="Helical" evidence="1">
    <location>
        <begin position="38"/>
        <end position="58"/>
    </location>
</feature>
<keyword evidence="1" id="KW-1133">Transmembrane helix</keyword>
<evidence type="ECO:0000256" key="1">
    <source>
        <dbReference type="SAM" id="Phobius"/>
    </source>
</evidence>
<proteinExistence type="predicted"/>
<gene>
    <name evidence="2" type="ORF">PR017_06800</name>
</gene>
<keyword evidence="1" id="KW-0812">Transmembrane</keyword>
<feature type="transmembrane region" description="Helical" evidence="1">
    <location>
        <begin position="14"/>
        <end position="32"/>
    </location>
</feature>
<reference evidence="2 3" key="1">
    <citation type="journal article" date="2018" name="Sci. Rep.">
        <title>Rhizobium tumorigenes sp. nov., a novel plant tumorigenic bacterium isolated from cane gall tumors on thornless blackberry.</title>
        <authorList>
            <person name="Kuzmanovi N."/>
            <person name="Smalla K."/>
            <person name="Gronow S."/>
            <person name="PuBawska J."/>
        </authorList>
    </citation>
    <scope>NUCLEOTIDE SEQUENCE [LARGE SCALE GENOMIC DNA]</scope>
    <source>
        <strain evidence="2 3">1078</strain>
    </source>
</reference>
<dbReference type="EMBL" id="CP117255">
    <property type="protein sequence ID" value="WFR96819.1"/>
    <property type="molecule type" value="Genomic_DNA"/>
</dbReference>
<evidence type="ECO:0000313" key="3">
    <source>
        <dbReference type="Proteomes" id="UP000249499"/>
    </source>
</evidence>
<name>A0AAF1KWG6_9HYPH</name>
<evidence type="ECO:0000313" key="2">
    <source>
        <dbReference type="EMBL" id="WFR96819.1"/>
    </source>
</evidence>
<keyword evidence="1" id="KW-0472">Membrane</keyword>
<dbReference type="Proteomes" id="UP000249499">
    <property type="component" value="Chromosome"/>
</dbReference>
<reference evidence="3" key="2">
    <citation type="journal article" date="2023" name="MicrobiologyOpen">
        <title>Genomics of the tumorigenes clade of the family Rhizobiaceae and description of Rhizobium rhododendri sp. nov.</title>
        <authorList>
            <person name="Kuzmanovic N."/>
            <person name="diCenzo G.C."/>
            <person name="Bunk B."/>
            <person name="Sproeer C."/>
            <person name="Fruehling A."/>
            <person name="Neumann-Schaal M."/>
            <person name="Overmann J."/>
            <person name="Smalla K."/>
        </authorList>
    </citation>
    <scope>NUCLEOTIDE SEQUENCE [LARGE SCALE GENOMIC DNA]</scope>
    <source>
        <strain evidence="3">1078</strain>
    </source>
</reference>
<dbReference type="AlphaFoldDB" id="A0AAF1KWG6"/>
<dbReference type="KEGG" id="rtu:PR017_06800"/>
<accession>A0AAF1KWG6</accession>
<sequence length="78" mass="8583">MKMIDPSHRFYRPIYVRIGIVALCLGWAIIEATFGEPIWSMAIGAVGAYAAWVLLLNYTPTPEEIAPPPPREDAGPEA</sequence>
<dbReference type="RefSeq" id="WP_111215703.1">
    <property type="nucleotide sequence ID" value="NZ_CP117255.1"/>
</dbReference>
<evidence type="ECO:0008006" key="4">
    <source>
        <dbReference type="Google" id="ProtNLM"/>
    </source>
</evidence>
<protein>
    <recommendedName>
        <fullName evidence="4">DUF3329 domain-containing protein</fullName>
    </recommendedName>
</protein>